<dbReference type="Gene3D" id="4.10.240.10">
    <property type="entry name" value="Zn(2)-C6 fungal-type DNA-binding domain"/>
    <property type="match status" value="1"/>
</dbReference>
<dbReference type="PANTHER" id="PTHR37534">
    <property type="entry name" value="TRANSCRIPTIONAL ACTIVATOR PROTEIN UGA3"/>
    <property type="match status" value="1"/>
</dbReference>
<evidence type="ECO:0000256" key="1">
    <source>
        <dbReference type="ARBA" id="ARBA00004123"/>
    </source>
</evidence>
<name>W3XRE2_PESFW</name>
<evidence type="ECO:0000256" key="2">
    <source>
        <dbReference type="ARBA" id="ARBA00023242"/>
    </source>
</evidence>
<dbReference type="GO" id="GO:0000976">
    <property type="term" value="F:transcription cis-regulatory region binding"/>
    <property type="evidence" value="ECO:0007669"/>
    <property type="project" value="TreeGrafter"/>
</dbReference>
<dbReference type="KEGG" id="pfy:PFICI_01910"/>
<evidence type="ECO:0000313" key="5">
    <source>
        <dbReference type="EMBL" id="ETS88082.1"/>
    </source>
</evidence>
<protein>
    <recommendedName>
        <fullName evidence="4">Zn(2)-C6 fungal-type domain-containing protein</fullName>
    </recommendedName>
</protein>
<feature type="region of interest" description="Disordered" evidence="3">
    <location>
        <begin position="1"/>
        <end position="20"/>
    </location>
</feature>
<dbReference type="InterPro" id="IPR001138">
    <property type="entry name" value="Zn2Cys6_DnaBD"/>
</dbReference>
<dbReference type="PROSITE" id="PS00463">
    <property type="entry name" value="ZN2_CY6_FUNGAL_1"/>
    <property type="match status" value="1"/>
</dbReference>
<feature type="domain" description="Zn(2)-C6 fungal-type" evidence="4">
    <location>
        <begin position="21"/>
        <end position="49"/>
    </location>
</feature>
<evidence type="ECO:0000313" key="6">
    <source>
        <dbReference type="Proteomes" id="UP000030651"/>
    </source>
</evidence>
<dbReference type="PROSITE" id="PS50048">
    <property type="entry name" value="ZN2_CY6_FUNGAL_2"/>
    <property type="match status" value="1"/>
</dbReference>
<organism evidence="5 6">
    <name type="scientific">Pestalotiopsis fici (strain W106-1 / CGMCC3.15140)</name>
    <dbReference type="NCBI Taxonomy" id="1229662"/>
    <lineage>
        <taxon>Eukaryota</taxon>
        <taxon>Fungi</taxon>
        <taxon>Dikarya</taxon>
        <taxon>Ascomycota</taxon>
        <taxon>Pezizomycotina</taxon>
        <taxon>Sordariomycetes</taxon>
        <taxon>Xylariomycetidae</taxon>
        <taxon>Amphisphaeriales</taxon>
        <taxon>Sporocadaceae</taxon>
        <taxon>Pestalotiopsis</taxon>
    </lineage>
</organism>
<feature type="region of interest" description="Disordered" evidence="3">
    <location>
        <begin position="53"/>
        <end position="86"/>
    </location>
</feature>
<comment type="subcellular location">
    <subcellularLocation>
        <location evidence="1">Nucleus</location>
    </subcellularLocation>
</comment>
<reference evidence="6" key="1">
    <citation type="journal article" date="2015" name="BMC Genomics">
        <title>Genomic and transcriptomic analysis of the endophytic fungus Pestalotiopsis fici reveals its lifestyle and high potential for synthesis of natural products.</title>
        <authorList>
            <person name="Wang X."/>
            <person name="Zhang X."/>
            <person name="Liu L."/>
            <person name="Xiang M."/>
            <person name="Wang W."/>
            <person name="Sun X."/>
            <person name="Che Y."/>
            <person name="Guo L."/>
            <person name="Liu G."/>
            <person name="Guo L."/>
            <person name="Wang C."/>
            <person name="Yin W.B."/>
            <person name="Stadler M."/>
            <person name="Zhang X."/>
            <person name="Liu X."/>
        </authorList>
    </citation>
    <scope>NUCLEOTIDE SEQUENCE [LARGE SCALE GENOMIC DNA]</scope>
    <source>
        <strain evidence="6">W106-1 / CGMCC3.15140</strain>
    </source>
</reference>
<dbReference type="GO" id="GO:0008270">
    <property type="term" value="F:zinc ion binding"/>
    <property type="evidence" value="ECO:0007669"/>
    <property type="project" value="InterPro"/>
</dbReference>
<keyword evidence="6" id="KW-1185">Reference proteome</keyword>
<evidence type="ECO:0000259" key="4">
    <source>
        <dbReference type="PROSITE" id="PS50048"/>
    </source>
</evidence>
<gene>
    <name evidence="5" type="ORF">PFICI_01910</name>
</gene>
<keyword evidence="2" id="KW-0539">Nucleus</keyword>
<dbReference type="InterPro" id="IPR021858">
    <property type="entry name" value="Fun_TF"/>
</dbReference>
<dbReference type="OrthoDB" id="3546279at2759"/>
<dbReference type="Pfam" id="PF11951">
    <property type="entry name" value="Fungal_trans_2"/>
    <property type="match status" value="1"/>
</dbReference>
<dbReference type="OMA" id="GHICPLW"/>
<dbReference type="SMART" id="SM00066">
    <property type="entry name" value="GAL4"/>
    <property type="match status" value="1"/>
</dbReference>
<dbReference type="GO" id="GO:0005634">
    <property type="term" value="C:nucleus"/>
    <property type="evidence" value="ECO:0007669"/>
    <property type="project" value="UniProtKB-SubCell"/>
</dbReference>
<dbReference type="RefSeq" id="XP_007828682.1">
    <property type="nucleotide sequence ID" value="XM_007830491.1"/>
</dbReference>
<evidence type="ECO:0000256" key="3">
    <source>
        <dbReference type="SAM" id="MobiDB-lite"/>
    </source>
</evidence>
<dbReference type="Proteomes" id="UP000030651">
    <property type="component" value="Unassembled WGS sequence"/>
</dbReference>
<dbReference type="SUPFAM" id="SSF57701">
    <property type="entry name" value="Zn2/Cys6 DNA-binding domain"/>
    <property type="match status" value="1"/>
</dbReference>
<feature type="compositionally biased region" description="Basic residues" evidence="3">
    <location>
        <begin position="9"/>
        <end position="20"/>
    </location>
</feature>
<dbReference type="Pfam" id="PF00172">
    <property type="entry name" value="Zn_clus"/>
    <property type="match status" value="1"/>
</dbReference>
<dbReference type="InterPro" id="IPR036864">
    <property type="entry name" value="Zn2-C6_fun-type_DNA-bd_sf"/>
</dbReference>
<accession>W3XRE2</accession>
<dbReference type="CDD" id="cd00067">
    <property type="entry name" value="GAL4"/>
    <property type="match status" value="1"/>
</dbReference>
<dbReference type="EMBL" id="KI912109">
    <property type="protein sequence ID" value="ETS88082.1"/>
    <property type="molecule type" value="Genomic_DNA"/>
</dbReference>
<dbReference type="InParanoid" id="W3XRE2"/>
<dbReference type="GO" id="GO:0045944">
    <property type="term" value="P:positive regulation of transcription by RNA polymerase II"/>
    <property type="evidence" value="ECO:0007669"/>
    <property type="project" value="TreeGrafter"/>
</dbReference>
<dbReference type="HOGENOM" id="CLU_014597_1_0_1"/>
<dbReference type="GO" id="GO:0000981">
    <property type="term" value="F:DNA-binding transcription factor activity, RNA polymerase II-specific"/>
    <property type="evidence" value="ECO:0007669"/>
    <property type="project" value="InterPro"/>
</dbReference>
<dbReference type="PANTHER" id="PTHR37534:SF11">
    <property type="entry name" value="ZN(II)2CYS6 TRANSCRIPTION FACTOR (EUROFUNG)"/>
    <property type="match status" value="1"/>
</dbReference>
<proteinExistence type="predicted"/>
<feature type="compositionally biased region" description="Polar residues" evidence="3">
    <location>
        <begin position="68"/>
        <end position="86"/>
    </location>
</feature>
<sequence length="698" mass="78693">MDRPLAQNKRTRKGTAKSRRGCARCKSRRVKCDEKRPSCENCVRIGLQCPGSQKQPLRWSRKHEQSEEYTSVSNPPQDQVQADATSLRNNEGCSEIVAPLVNCLVASDAPLKDTECPEALEHCDVLGFVPDIWHTHDEFLNPRTDEDAGRPWDWSRDTPMTTKTFVLPDNQCNMLAASISRSLHGLTHLPTMLIEYWFCYICPIRSTFDSDINFNRILAKNAHARAEAVMYTMQAMSIACLLKDMPQLRETSLTLRSKAISAINCTLTQVRTANSIEGQIVTDLIFAVFCIGTSTSWLASSSMEDDPWLDIARELLCYWRRDPDTADTLVYAYFCQALTYWKMLLAAEGRGPTYMKVHRNQQQRRSRLRQAAQLMTNDSSPEVPYDEPACGPINVLLGSRPNSWCGISNEVIDIFGQVMALCRTTMCQKLKSPNPPSVTELSNKLCDLSIAHGLYRELNSMDFGALVLMDEVQGFPVHTQDDNTPIAHLVQTAEAYRLAGILQLKLAFPEIVSELSDHETIRNEKFQADNVVASALQLVSLLEQIPPESGSLSIHALLFLSVAAGLECPAKRQKTFTWNYTTREDPELFCDPNSMSMSGQANCPSVTEGAQVPRYLQDPRSGTVHYGYGFLPPLTWEICKARRFVRTRLAILQRKLPHRASSSLLQIVDTIWSEYDERFQRIHWLEALEQCGSGIILL</sequence>
<dbReference type="GeneID" id="19266923"/>
<dbReference type="AlphaFoldDB" id="W3XRE2"/>